<reference evidence="2 3" key="1">
    <citation type="submission" date="2021-06" db="EMBL/GenBank/DDBJ databases">
        <title>Caerostris extrusa draft genome.</title>
        <authorList>
            <person name="Kono N."/>
            <person name="Arakawa K."/>
        </authorList>
    </citation>
    <scope>NUCLEOTIDE SEQUENCE [LARGE SCALE GENOMIC DNA]</scope>
</reference>
<feature type="region of interest" description="Disordered" evidence="1">
    <location>
        <begin position="74"/>
        <end position="154"/>
    </location>
</feature>
<organism evidence="2 3">
    <name type="scientific">Caerostris extrusa</name>
    <name type="common">Bark spider</name>
    <name type="synonym">Caerostris bankana</name>
    <dbReference type="NCBI Taxonomy" id="172846"/>
    <lineage>
        <taxon>Eukaryota</taxon>
        <taxon>Metazoa</taxon>
        <taxon>Ecdysozoa</taxon>
        <taxon>Arthropoda</taxon>
        <taxon>Chelicerata</taxon>
        <taxon>Arachnida</taxon>
        <taxon>Araneae</taxon>
        <taxon>Araneomorphae</taxon>
        <taxon>Entelegynae</taxon>
        <taxon>Araneoidea</taxon>
        <taxon>Araneidae</taxon>
        <taxon>Caerostris</taxon>
    </lineage>
</organism>
<name>A0AAV4UP38_CAEEX</name>
<keyword evidence="3" id="KW-1185">Reference proteome</keyword>
<accession>A0AAV4UP38</accession>
<sequence>MCIAYIVMQAMDITIESVHVSTPTPRALTAPETRLRGEGHLSLTGYAHHLANDKPRAQCIRHTHLEHGAGAQTGVAHENDSESDNGIHPFLRQQKGEKREKIKNSPSKWPRRRVRRSHKATADCMSRESSLKPESRPNTAASGLEWRPNPPPHALKVRFPDGKLIPSQSSADDSQKVVLRIEGLWYLPVAWEGRDSFQSGFG</sequence>
<feature type="compositionally biased region" description="Basic and acidic residues" evidence="1">
    <location>
        <begin position="125"/>
        <end position="135"/>
    </location>
</feature>
<evidence type="ECO:0000313" key="2">
    <source>
        <dbReference type="EMBL" id="GIY59563.1"/>
    </source>
</evidence>
<evidence type="ECO:0000256" key="1">
    <source>
        <dbReference type="SAM" id="MobiDB-lite"/>
    </source>
</evidence>
<comment type="caution">
    <text evidence="2">The sequence shown here is derived from an EMBL/GenBank/DDBJ whole genome shotgun (WGS) entry which is preliminary data.</text>
</comment>
<feature type="compositionally biased region" description="Basic residues" evidence="1">
    <location>
        <begin position="109"/>
        <end position="119"/>
    </location>
</feature>
<proteinExistence type="predicted"/>
<protein>
    <submittedName>
        <fullName evidence="2">Uncharacterized protein</fullName>
    </submittedName>
</protein>
<dbReference type="EMBL" id="BPLR01013215">
    <property type="protein sequence ID" value="GIY59563.1"/>
    <property type="molecule type" value="Genomic_DNA"/>
</dbReference>
<gene>
    <name evidence="2" type="ORF">CEXT_369831</name>
</gene>
<evidence type="ECO:0000313" key="3">
    <source>
        <dbReference type="Proteomes" id="UP001054945"/>
    </source>
</evidence>
<dbReference type="AlphaFoldDB" id="A0AAV4UP38"/>
<dbReference type="Proteomes" id="UP001054945">
    <property type="component" value="Unassembled WGS sequence"/>
</dbReference>
<feature type="compositionally biased region" description="Basic and acidic residues" evidence="1">
    <location>
        <begin position="94"/>
        <end position="103"/>
    </location>
</feature>